<proteinExistence type="predicted"/>
<evidence type="ECO:0000313" key="2">
    <source>
        <dbReference type="Proteomes" id="UP001172102"/>
    </source>
</evidence>
<gene>
    <name evidence="1" type="ORF">B0H67DRAFT_508606</name>
</gene>
<accession>A0AA40E7U0</accession>
<dbReference type="EMBL" id="JAUKUA010000002">
    <property type="protein sequence ID" value="KAK0725628.1"/>
    <property type="molecule type" value="Genomic_DNA"/>
</dbReference>
<name>A0AA40E7U0_9PEZI</name>
<reference evidence="1" key="1">
    <citation type="submission" date="2023-06" db="EMBL/GenBank/DDBJ databases">
        <title>Genome-scale phylogeny and comparative genomics of the fungal order Sordariales.</title>
        <authorList>
            <consortium name="Lawrence Berkeley National Laboratory"/>
            <person name="Hensen N."/>
            <person name="Bonometti L."/>
            <person name="Westerberg I."/>
            <person name="Brannstrom I.O."/>
            <person name="Guillou S."/>
            <person name="Cros-Aarteil S."/>
            <person name="Calhoun S."/>
            <person name="Haridas S."/>
            <person name="Kuo A."/>
            <person name="Mondo S."/>
            <person name="Pangilinan J."/>
            <person name="Riley R."/>
            <person name="Labutti K."/>
            <person name="Andreopoulos B."/>
            <person name="Lipzen A."/>
            <person name="Chen C."/>
            <person name="Yanf M."/>
            <person name="Daum C."/>
            <person name="Ng V."/>
            <person name="Clum A."/>
            <person name="Steindorff A."/>
            <person name="Ohm R."/>
            <person name="Martin F."/>
            <person name="Silar P."/>
            <person name="Natvig D."/>
            <person name="Lalanne C."/>
            <person name="Gautier V."/>
            <person name="Ament-Velasquez S.L."/>
            <person name="Kruys A."/>
            <person name="Hutchinson M.I."/>
            <person name="Powell A.J."/>
            <person name="Barry K."/>
            <person name="Miller A.N."/>
            <person name="Grigoriev I.V."/>
            <person name="Debuchy R."/>
            <person name="Gladieux P."/>
            <person name="Thoren M.H."/>
            <person name="Johannesson H."/>
        </authorList>
    </citation>
    <scope>NUCLEOTIDE SEQUENCE</scope>
    <source>
        <strain evidence="1">SMH4607-1</strain>
    </source>
</reference>
<protein>
    <submittedName>
        <fullName evidence="1">Uncharacterized protein</fullName>
    </submittedName>
</protein>
<evidence type="ECO:0000313" key="1">
    <source>
        <dbReference type="EMBL" id="KAK0725628.1"/>
    </source>
</evidence>
<sequence length="262" mass="28225">MAMSYSPQHPWGPSQFHRRQVGGNNTLECAPGGVKTLANCDKLDELLIRCDNLTEQQAPQQEIADCFCAQEMLNAYVGCKNDMRLCSLSYTFDADFDVMISNWNNACQPYFTRGVPTTPADIPLSETFNENSCQTLYVSCNKLQVTSSSCSSSHTQALAWTSCMCRSDILALASECEIDGAIQCEKTTPNPATLWGAIHCSQTATISSHNLAATTTSFIGGTIPTISFGPTASSTNSAGHMIAAPMSILVFLLAILPPVGWV</sequence>
<dbReference type="Proteomes" id="UP001172102">
    <property type="component" value="Unassembled WGS sequence"/>
</dbReference>
<keyword evidence="2" id="KW-1185">Reference proteome</keyword>
<dbReference type="AlphaFoldDB" id="A0AA40E7U0"/>
<organism evidence="1 2">
    <name type="scientific">Lasiosphaeris hirsuta</name>
    <dbReference type="NCBI Taxonomy" id="260670"/>
    <lineage>
        <taxon>Eukaryota</taxon>
        <taxon>Fungi</taxon>
        <taxon>Dikarya</taxon>
        <taxon>Ascomycota</taxon>
        <taxon>Pezizomycotina</taxon>
        <taxon>Sordariomycetes</taxon>
        <taxon>Sordariomycetidae</taxon>
        <taxon>Sordariales</taxon>
        <taxon>Lasiosphaeriaceae</taxon>
        <taxon>Lasiosphaeris</taxon>
    </lineage>
</organism>
<comment type="caution">
    <text evidence="1">The sequence shown here is derived from an EMBL/GenBank/DDBJ whole genome shotgun (WGS) entry which is preliminary data.</text>
</comment>